<protein>
    <submittedName>
        <fullName evidence="2">Uncharacterized protein</fullName>
    </submittedName>
</protein>
<dbReference type="Proteomes" id="UP000663848">
    <property type="component" value="Unassembled WGS sequence"/>
</dbReference>
<evidence type="ECO:0000313" key="3">
    <source>
        <dbReference type="Proteomes" id="UP000663848"/>
    </source>
</evidence>
<dbReference type="Proteomes" id="UP000663872">
    <property type="component" value="Unassembled WGS sequence"/>
</dbReference>
<evidence type="ECO:0000313" key="1">
    <source>
        <dbReference type="EMBL" id="CAF3480489.1"/>
    </source>
</evidence>
<dbReference type="EMBL" id="CAJOBR010006980">
    <property type="protein sequence ID" value="CAF4854815.1"/>
    <property type="molecule type" value="Genomic_DNA"/>
</dbReference>
<gene>
    <name evidence="1" type="ORF">GRG538_LOCUS16301</name>
    <name evidence="2" type="ORF">QYT958_LOCUS27458</name>
</gene>
<comment type="caution">
    <text evidence="2">The sequence shown here is derived from an EMBL/GenBank/DDBJ whole genome shotgun (WGS) entry which is preliminary data.</text>
</comment>
<sequence length="92" mass="10595">MVKQSPIDLLLHLIQVLPNLISLEHVCDMTIELFSSPFLNYINTNHCGILVLCLSAADGDTVKCFKEIIEQKHLAIDFTIKRILNRIYLQWN</sequence>
<organism evidence="2 3">
    <name type="scientific">Rotaria socialis</name>
    <dbReference type="NCBI Taxonomy" id="392032"/>
    <lineage>
        <taxon>Eukaryota</taxon>
        <taxon>Metazoa</taxon>
        <taxon>Spiralia</taxon>
        <taxon>Gnathifera</taxon>
        <taxon>Rotifera</taxon>
        <taxon>Eurotatoria</taxon>
        <taxon>Bdelloidea</taxon>
        <taxon>Philodinida</taxon>
        <taxon>Philodinidae</taxon>
        <taxon>Rotaria</taxon>
    </lineage>
</organism>
<proteinExistence type="predicted"/>
<name>A0A821SGH2_9BILA</name>
<dbReference type="EMBL" id="CAJNYT010002620">
    <property type="protein sequence ID" value="CAF3480489.1"/>
    <property type="molecule type" value="Genomic_DNA"/>
</dbReference>
<accession>A0A821SGH2</accession>
<evidence type="ECO:0000313" key="2">
    <source>
        <dbReference type="EMBL" id="CAF4854815.1"/>
    </source>
</evidence>
<dbReference type="AlphaFoldDB" id="A0A821SGH2"/>
<reference evidence="2" key="1">
    <citation type="submission" date="2021-02" db="EMBL/GenBank/DDBJ databases">
        <authorList>
            <person name="Nowell W R."/>
        </authorList>
    </citation>
    <scope>NUCLEOTIDE SEQUENCE</scope>
</reference>